<dbReference type="InterPro" id="IPR036504">
    <property type="entry name" value="CGI121/TPRKB_sf"/>
</dbReference>
<dbReference type="EMBL" id="LT598480">
    <property type="protein sequence ID" value="SCV03538.1"/>
    <property type="molecule type" value="Genomic_DNA"/>
</dbReference>
<dbReference type="GO" id="GO:0000408">
    <property type="term" value="C:EKC/KEOPS complex"/>
    <property type="evidence" value="ECO:0007669"/>
    <property type="project" value="TreeGrafter"/>
</dbReference>
<accession>A0A1G4KG26</accession>
<evidence type="ECO:0000256" key="4">
    <source>
        <dbReference type="ARBA" id="ARBA00016009"/>
    </source>
</evidence>
<dbReference type="Proteomes" id="UP000191144">
    <property type="component" value="Chromosome H"/>
</dbReference>
<dbReference type="GO" id="GO:0002949">
    <property type="term" value="P:tRNA threonylcarbamoyladenosine modification"/>
    <property type="evidence" value="ECO:0007669"/>
    <property type="project" value="TreeGrafter"/>
</dbReference>
<keyword evidence="5" id="KW-0819">tRNA processing</keyword>
<dbReference type="PANTHER" id="PTHR15840">
    <property type="entry name" value="CGI-121 FAMILY MEMBER"/>
    <property type="match status" value="1"/>
</dbReference>
<evidence type="ECO:0000256" key="7">
    <source>
        <dbReference type="ARBA" id="ARBA00025043"/>
    </source>
</evidence>
<reference evidence="10" key="1">
    <citation type="submission" date="2016-03" db="EMBL/GenBank/DDBJ databases">
        <authorList>
            <person name="Devillers Hugo."/>
        </authorList>
    </citation>
    <scope>NUCLEOTIDE SEQUENCE [LARGE SCALE GENOMIC DNA]</scope>
</reference>
<evidence type="ECO:0000256" key="3">
    <source>
        <dbReference type="ARBA" id="ARBA00015316"/>
    </source>
</evidence>
<name>A0A1G4KG26_9SACH</name>
<evidence type="ECO:0000256" key="8">
    <source>
        <dbReference type="RuleBase" id="RU004398"/>
    </source>
</evidence>
<comment type="subcellular location">
    <subcellularLocation>
        <location evidence="1">Nucleus</location>
    </subcellularLocation>
</comment>
<evidence type="ECO:0000256" key="1">
    <source>
        <dbReference type="ARBA" id="ARBA00004123"/>
    </source>
</evidence>
<dbReference type="OrthoDB" id="329139at2759"/>
<dbReference type="GO" id="GO:0005829">
    <property type="term" value="C:cytosol"/>
    <property type="evidence" value="ECO:0007669"/>
    <property type="project" value="TreeGrafter"/>
</dbReference>
<keyword evidence="6 8" id="KW-0539">Nucleus</keyword>
<keyword evidence="10" id="KW-1185">Reference proteome</keyword>
<sequence length="157" mass="17708">MLRHSIPQFDSFEIHASLFTDVQNTEDLRAQVATMPFAMIDASTICSLEQLFCAVYKALVECKYNRLRTKTLNSECILSLSPTSNIAEAFKRFGIKEDSKNIVCLAVTNKSESPFSETVFKEQVKGNEIELSDENLSTTLNRETIKKVRNINCKCIG</sequence>
<comment type="similarity">
    <text evidence="2 8">Belongs to the CGI121/TPRKB family.</text>
</comment>
<evidence type="ECO:0000256" key="2">
    <source>
        <dbReference type="ARBA" id="ARBA00005546"/>
    </source>
</evidence>
<evidence type="ECO:0000256" key="6">
    <source>
        <dbReference type="ARBA" id="ARBA00023242"/>
    </source>
</evidence>
<protein>
    <recommendedName>
        <fullName evidence="4">EKC/KEOPS complex subunit CGI121</fullName>
    </recommendedName>
    <alternativeName>
        <fullName evidence="3">EKC/KEOPS complex subunit cgi121</fullName>
    </alternativeName>
</protein>
<evidence type="ECO:0000313" key="10">
    <source>
        <dbReference type="Proteomes" id="UP000191144"/>
    </source>
</evidence>
<evidence type="ECO:0000256" key="5">
    <source>
        <dbReference type="ARBA" id="ARBA00022694"/>
    </source>
</evidence>
<dbReference type="GO" id="GO:0005634">
    <property type="term" value="C:nucleus"/>
    <property type="evidence" value="ECO:0007669"/>
    <property type="project" value="UniProtKB-SubCell"/>
</dbReference>
<organism evidence="9 10">
    <name type="scientific">Lachancea meyersii CBS 8951</name>
    <dbReference type="NCBI Taxonomy" id="1266667"/>
    <lineage>
        <taxon>Eukaryota</taxon>
        <taxon>Fungi</taxon>
        <taxon>Dikarya</taxon>
        <taxon>Ascomycota</taxon>
        <taxon>Saccharomycotina</taxon>
        <taxon>Saccharomycetes</taxon>
        <taxon>Saccharomycetales</taxon>
        <taxon>Saccharomycetaceae</taxon>
        <taxon>Lachancea</taxon>
    </lineage>
</organism>
<dbReference type="InterPro" id="IPR013926">
    <property type="entry name" value="CGI121/TPRKB"/>
</dbReference>
<dbReference type="Pfam" id="PF08617">
    <property type="entry name" value="CGI-121"/>
    <property type="match status" value="1"/>
</dbReference>
<dbReference type="PANTHER" id="PTHR15840:SF10">
    <property type="entry name" value="EKC_KEOPS COMPLEX SUBUNIT TPRKB"/>
    <property type="match status" value="1"/>
</dbReference>
<dbReference type="AlphaFoldDB" id="A0A1G4KG26"/>
<comment type="function">
    <text evidence="7">Component of the EKC/KEOPS complex that is required for the formation of a threonylcarbamoyl group on adenosine at position 37 (t(6)A37) in tRNAs that read codons beginning with adenine. The complex is probably involved in the transfer of the threonylcarbamoyl moiety of threonylcarbamoyl-AMP (TC-AMP) to the N6 group of A37. CGI121 acts as an allosteric effector that regulates the t(6)A activity of the complex. The EKC/KEOPS complex also promotes both telomere uncapping and telomere elongation. The complex is required for efficient recruitment of transcriptional coactivators. CGI121 is not required for tRNA modification.</text>
</comment>
<gene>
    <name evidence="9" type="ORF">LAME_0H11232G</name>
</gene>
<evidence type="ECO:0000313" key="9">
    <source>
        <dbReference type="EMBL" id="SCV03538.1"/>
    </source>
</evidence>
<dbReference type="Gene3D" id="3.30.2380.10">
    <property type="entry name" value="CGI121/TPRKB"/>
    <property type="match status" value="1"/>
</dbReference>
<proteinExistence type="inferred from homology"/>
<dbReference type="SUPFAM" id="SSF143870">
    <property type="entry name" value="PF0523-like"/>
    <property type="match status" value="1"/>
</dbReference>